<comment type="caution">
    <text evidence="1">The sequence shown here is derived from an EMBL/GenBank/DDBJ whole genome shotgun (WGS) entry which is preliminary data.</text>
</comment>
<name>A0A561EKX1_9ACTN</name>
<dbReference type="Proteomes" id="UP000318416">
    <property type="component" value="Unassembled WGS sequence"/>
</dbReference>
<sequence>MQRSSDKELVAALGRAGVRGVAPGEMPLYTQLSEEYFARGVRLDRADRDPLLGFGLDAAVVLLTPVVLEACHQLWAALSAKAAEKAAEGAKDLLHRIRLRLGRGEGREPAAPVEFTAEELALVRAEAARCAADLDLTEGQQRLLADAIVGALAAPAPAAAPGE</sequence>
<dbReference type="RefSeq" id="WP_145788276.1">
    <property type="nucleotide sequence ID" value="NZ_BAAABR010000002.1"/>
</dbReference>
<reference evidence="1 2" key="1">
    <citation type="submission" date="2019-06" db="EMBL/GenBank/DDBJ databases">
        <title>Sequencing the genomes of 1000 actinobacteria strains.</title>
        <authorList>
            <person name="Klenk H.-P."/>
        </authorList>
    </citation>
    <scope>NUCLEOTIDE SEQUENCE [LARGE SCALE GENOMIC DNA]</scope>
    <source>
        <strain evidence="1 2">DSM 41649</strain>
    </source>
</reference>
<protein>
    <submittedName>
        <fullName evidence="1">Uncharacterized protein</fullName>
    </submittedName>
</protein>
<proteinExistence type="predicted"/>
<dbReference type="OrthoDB" id="3697028at2"/>
<evidence type="ECO:0000313" key="1">
    <source>
        <dbReference type="EMBL" id="TWE16275.1"/>
    </source>
</evidence>
<gene>
    <name evidence="1" type="ORF">FB465_1252</name>
</gene>
<keyword evidence="2" id="KW-1185">Reference proteome</keyword>
<evidence type="ECO:0000313" key="2">
    <source>
        <dbReference type="Proteomes" id="UP000318416"/>
    </source>
</evidence>
<accession>A0A561EKX1</accession>
<dbReference type="AlphaFoldDB" id="A0A561EKX1"/>
<organism evidence="1 2">
    <name type="scientific">Kitasatospora atroaurantiaca</name>
    <dbReference type="NCBI Taxonomy" id="285545"/>
    <lineage>
        <taxon>Bacteria</taxon>
        <taxon>Bacillati</taxon>
        <taxon>Actinomycetota</taxon>
        <taxon>Actinomycetes</taxon>
        <taxon>Kitasatosporales</taxon>
        <taxon>Streptomycetaceae</taxon>
        <taxon>Kitasatospora</taxon>
    </lineage>
</organism>
<dbReference type="EMBL" id="VIVR01000001">
    <property type="protein sequence ID" value="TWE16275.1"/>
    <property type="molecule type" value="Genomic_DNA"/>
</dbReference>